<organism evidence="3 4">
    <name type="scientific">Dichomitus squalens</name>
    <dbReference type="NCBI Taxonomy" id="114155"/>
    <lineage>
        <taxon>Eukaryota</taxon>
        <taxon>Fungi</taxon>
        <taxon>Dikarya</taxon>
        <taxon>Basidiomycota</taxon>
        <taxon>Agaricomycotina</taxon>
        <taxon>Agaricomycetes</taxon>
        <taxon>Polyporales</taxon>
        <taxon>Polyporaceae</taxon>
        <taxon>Dichomitus</taxon>
    </lineage>
</organism>
<feature type="region of interest" description="Disordered" evidence="1">
    <location>
        <begin position="82"/>
        <end position="123"/>
    </location>
</feature>
<keyword evidence="4" id="KW-1185">Reference proteome</keyword>
<sequence>MSLRMEFRPATLLPAEQPNITTLCTAAWKKYSDLKSSTEAIVYSSSGRWWHSNDNDTKDHITVRYNRRIGGNRVHIYRDGSVNLNPQKSTRSRTARAADEEGYDTVSEISGEEFEEEGEPTGN</sequence>
<proteinExistence type="predicted"/>
<reference evidence="3 4" key="1">
    <citation type="submission" date="2019-01" db="EMBL/GenBank/DDBJ databases">
        <title>Draft genome sequences of three monokaryotic isolates of the white-rot basidiomycete fungus Dichomitus squalens.</title>
        <authorList>
            <consortium name="DOE Joint Genome Institute"/>
            <person name="Lopez S.C."/>
            <person name="Andreopoulos B."/>
            <person name="Pangilinan J."/>
            <person name="Lipzen A."/>
            <person name="Riley R."/>
            <person name="Ahrendt S."/>
            <person name="Ng V."/>
            <person name="Barry K."/>
            <person name="Daum C."/>
            <person name="Grigoriev I.V."/>
            <person name="Hilden K.S."/>
            <person name="Makela M.R."/>
            <person name="de Vries R.P."/>
        </authorList>
    </citation>
    <scope>NUCLEOTIDE SEQUENCE [LARGE SCALE GENOMIC DNA]</scope>
    <source>
        <strain evidence="3 4">CBS 464.89</strain>
        <strain evidence="2">OM18370.1</strain>
    </source>
</reference>
<feature type="compositionally biased region" description="Acidic residues" evidence="1">
    <location>
        <begin position="110"/>
        <end position="123"/>
    </location>
</feature>
<dbReference type="EMBL" id="ML143423">
    <property type="protein sequence ID" value="TBU28280.1"/>
    <property type="molecule type" value="Genomic_DNA"/>
</dbReference>
<dbReference type="EMBL" id="ML145141">
    <property type="protein sequence ID" value="TBU57129.1"/>
    <property type="molecule type" value="Genomic_DNA"/>
</dbReference>
<evidence type="ECO:0000313" key="3">
    <source>
        <dbReference type="EMBL" id="TBU57129.1"/>
    </source>
</evidence>
<evidence type="ECO:0000313" key="4">
    <source>
        <dbReference type="Proteomes" id="UP000292082"/>
    </source>
</evidence>
<dbReference type="Proteomes" id="UP000292957">
    <property type="component" value="Unassembled WGS sequence"/>
</dbReference>
<evidence type="ECO:0000256" key="1">
    <source>
        <dbReference type="SAM" id="MobiDB-lite"/>
    </source>
</evidence>
<protein>
    <submittedName>
        <fullName evidence="3">Uncharacterized protein</fullName>
    </submittedName>
</protein>
<dbReference type="OrthoDB" id="2746492at2759"/>
<dbReference type="Proteomes" id="UP000292082">
    <property type="component" value="Unassembled WGS sequence"/>
</dbReference>
<name>A0A4Q9PRV7_9APHY</name>
<accession>A0A4Q9PRV7</accession>
<gene>
    <name evidence="3" type="ORF">BD310DRAFT_978350</name>
    <name evidence="2" type="ORF">BD311DRAFT_758741</name>
</gene>
<dbReference type="AlphaFoldDB" id="A0A4Q9PRV7"/>
<evidence type="ECO:0000313" key="2">
    <source>
        <dbReference type="EMBL" id="TBU28280.1"/>
    </source>
</evidence>